<dbReference type="InterPro" id="IPR058812">
    <property type="entry name" value="RhsPI"/>
</dbReference>
<sequence length="119" mass="13135">MSLISPVLQEPVRSALPSKQIETSRYVALSSQIPDDVLIIDEVFPEDELDLISQRFEPYLKEYGVFPFLGVLGGNVVAIGCENSNLGKIFYFDFDFGIFELDATLDEFLSGLQPQGGPG</sequence>
<dbReference type="OrthoDB" id="5905572at2"/>
<evidence type="ECO:0000313" key="3">
    <source>
        <dbReference type="Proteomes" id="UP000315349"/>
    </source>
</evidence>
<protein>
    <recommendedName>
        <fullName evidence="1">RhsPI domain-containing protein</fullName>
    </recommendedName>
</protein>
<keyword evidence="3" id="KW-1185">Reference proteome</keyword>
<dbReference type="Proteomes" id="UP000315349">
    <property type="component" value="Chromosome"/>
</dbReference>
<gene>
    <name evidence="2" type="ORF">Spb1_21430</name>
</gene>
<dbReference type="Pfam" id="PF26352">
    <property type="entry name" value="RhsPI"/>
    <property type="match status" value="1"/>
</dbReference>
<evidence type="ECO:0000313" key="2">
    <source>
        <dbReference type="EMBL" id="QDV30215.1"/>
    </source>
</evidence>
<dbReference type="EMBL" id="CP036299">
    <property type="protein sequence ID" value="QDV30215.1"/>
    <property type="molecule type" value="Genomic_DNA"/>
</dbReference>
<name>A0A518GNK6_9PLAN</name>
<organism evidence="2 3">
    <name type="scientific">Planctopirus ephydatiae</name>
    <dbReference type="NCBI Taxonomy" id="2528019"/>
    <lineage>
        <taxon>Bacteria</taxon>
        <taxon>Pseudomonadati</taxon>
        <taxon>Planctomycetota</taxon>
        <taxon>Planctomycetia</taxon>
        <taxon>Planctomycetales</taxon>
        <taxon>Planctomycetaceae</taxon>
        <taxon>Planctopirus</taxon>
    </lineage>
</organism>
<evidence type="ECO:0000259" key="1">
    <source>
        <dbReference type="Pfam" id="PF26352"/>
    </source>
</evidence>
<feature type="domain" description="RhsPI" evidence="1">
    <location>
        <begin position="18"/>
        <end position="112"/>
    </location>
</feature>
<dbReference type="RefSeq" id="WP_145299219.1">
    <property type="nucleotide sequence ID" value="NZ_CP036299.1"/>
</dbReference>
<reference evidence="2 3" key="1">
    <citation type="submission" date="2019-02" db="EMBL/GenBank/DDBJ databases">
        <title>Deep-cultivation of Planctomycetes and their phenomic and genomic characterization uncovers novel biology.</title>
        <authorList>
            <person name="Wiegand S."/>
            <person name="Jogler M."/>
            <person name="Boedeker C."/>
            <person name="Pinto D."/>
            <person name="Vollmers J."/>
            <person name="Rivas-Marin E."/>
            <person name="Kohn T."/>
            <person name="Peeters S.H."/>
            <person name="Heuer A."/>
            <person name="Rast P."/>
            <person name="Oberbeckmann S."/>
            <person name="Bunk B."/>
            <person name="Jeske O."/>
            <person name="Meyerdierks A."/>
            <person name="Storesund J.E."/>
            <person name="Kallscheuer N."/>
            <person name="Luecker S."/>
            <person name="Lage O.M."/>
            <person name="Pohl T."/>
            <person name="Merkel B.J."/>
            <person name="Hornburger P."/>
            <person name="Mueller R.-W."/>
            <person name="Bruemmer F."/>
            <person name="Labrenz M."/>
            <person name="Spormann A.M."/>
            <person name="Op den Camp H."/>
            <person name="Overmann J."/>
            <person name="Amann R."/>
            <person name="Jetten M.S.M."/>
            <person name="Mascher T."/>
            <person name="Medema M.H."/>
            <person name="Devos D.P."/>
            <person name="Kaster A.-K."/>
            <person name="Ovreas L."/>
            <person name="Rohde M."/>
            <person name="Galperin M.Y."/>
            <person name="Jogler C."/>
        </authorList>
    </citation>
    <scope>NUCLEOTIDE SEQUENCE [LARGE SCALE GENOMIC DNA]</scope>
    <source>
        <strain evidence="2 3">Spb1</strain>
    </source>
</reference>
<dbReference type="AlphaFoldDB" id="A0A518GNK6"/>
<dbReference type="KEGG" id="peh:Spb1_21430"/>
<proteinExistence type="predicted"/>
<accession>A0A518GNK6</accession>